<dbReference type="GO" id="GO:0021987">
    <property type="term" value="P:cerebral cortex development"/>
    <property type="evidence" value="ECO:0007669"/>
    <property type="project" value="TreeGrafter"/>
</dbReference>
<comment type="similarity">
    <text evidence="2">Belongs to the TACC family.</text>
</comment>
<protein>
    <recommendedName>
        <fullName evidence="8">Transforming acidic coiled-coil-containing protein C-terminal domain-containing protein</fullName>
    </recommendedName>
</protein>
<evidence type="ECO:0000256" key="2">
    <source>
        <dbReference type="ARBA" id="ARBA00009423"/>
    </source>
</evidence>
<dbReference type="Proteomes" id="UP001177744">
    <property type="component" value="Unassembled WGS sequence"/>
</dbReference>
<feature type="domain" description="Transforming acidic coiled-coil-containing protein C-terminal" evidence="8">
    <location>
        <begin position="1"/>
        <end position="63"/>
    </location>
</feature>
<evidence type="ECO:0000256" key="7">
    <source>
        <dbReference type="SAM" id="Coils"/>
    </source>
</evidence>
<dbReference type="EMBL" id="JAULJE010000023">
    <property type="protein sequence ID" value="KAK1328723.1"/>
    <property type="molecule type" value="Genomic_DNA"/>
</dbReference>
<dbReference type="InterPro" id="IPR007707">
    <property type="entry name" value="TACC_C"/>
</dbReference>
<comment type="caution">
    <text evidence="9">The sequence shown here is derived from an EMBL/GenBank/DDBJ whole genome shotgun (WGS) entry which is preliminary data.</text>
</comment>
<keyword evidence="5 7" id="KW-0175">Coiled coil</keyword>
<dbReference type="PANTHER" id="PTHR13924:SF4">
    <property type="entry name" value="TRANSFORMING ACIDIC COILED-COIL-CONTAINING PROTEIN 3"/>
    <property type="match status" value="1"/>
</dbReference>
<evidence type="ECO:0000256" key="4">
    <source>
        <dbReference type="ARBA" id="ARBA00022553"/>
    </source>
</evidence>
<comment type="subcellular location">
    <subcellularLocation>
        <location evidence="1">Cytoplasm</location>
        <location evidence="1">Cytoskeleton</location>
    </subcellularLocation>
</comment>
<feature type="domain" description="Transforming acidic coiled-coil-containing protein C-terminal" evidence="8">
    <location>
        <begin position="123"/>
        <end position="150"/>
    </location>
</feature>
<reference evidence="9" key="1">
    <citation type="submission" date="2023-06" db="EMBL/GenBank/DDBJ databases">
        <title>Reference genome for the Northern bat (Eptesicus nilssonii), a most northern bat species.</title>
        <authorList>
            <person name="Laine V.N."/>
            <person name="Pulliainen A.T."/>
            <person name="Lilley T.M."/>
        </authorList>
    </citation>
    <scope>NUCLEOTIDE SEQUENCE</scope>
    <source>
        <strain evidence="9">BLF_Eptnil</strain>
        <tissue evidence="9">Kidney</tissue>
    </source>
</reference>
<dbReference type="Pfam" id="PF05010">
    <property type="entry name" value="TACC_C"/>
    <property type="match status" value="2"/>
</dbReference>
<gene>
    <name evidence="9" type="ORF">QTO34_012298</name>
</gene>
<organism evidence="9 10">
    <name type="scientific">Cnephaeus nilssonii</name>
    <name type="common">Northern bat</name>
    <name type="synonym">Eptesicus nilssonii</name>
    <dbReference type="NCBI Taxonomy" id="3371016"/>
    <lineage>
        <taxon>Eukaryota</taxon>
        <taxon>Metazoa</taxon>
        <taxon>Chordata</taxon>
        <taxon>Craniata</taxon>
        <taxon>Vertebrata</taxon>
        <taxon>Euteleostomi</taxon>
        <taxon>Mammalia</taxon>
        <taxon>Eutheria</taxon>
        <taxon>Laurasiatheria</taxon>
        <taxon>Chiroptera</taxon>
        <taxon>Yangochiroptera</taxon>
        <taxon>Vespertilionidae</taxon>
        <taxon>Cnephaeus</taxon>
    </lineage>
</organism>
<dbReference type="GO" id="GO:0005856">
    <property type="term" value="C:cytoskeleton"/>
    <property type="evidence" value="ECO:0007669"/>
    <property type="project" value="UniProtKB-SubCell"/>
</dbReference>
<dbReference type="GO" id="GO:0007097">
    <property type="term" value="P:nuclear migration"/>
    <property type="evidence" value="ECO:0007669"/>
    <property type="project" value="TreeGrafter"/>
</dbReference>
<dbReference type="PANTHER" id="PTHR13924">
    <property type="entry name" value="TRANSFORMING ACIDIC COILED-COIL CONTAINING PROTEIN 1/2"/>
    <property type="match status" value="1"/>
</dbReference>
<sequence length="151" mass="16936">MDLYESLLYRVMEEAQKQEERAKAEIQKVRKEKDELSTGLSSMEKSFSDLLKRQKAVIEGYRTVGGLCPVTRLVIPSPQPLGQELPSPPSPGPLNAAPGEALLCAGLCSQSHQWARGRGAEEVWEDYTDRVQKEGQRYQALKAHAEEKLRL</sequence>
<evidence type="ECO:0000313" key="10">
    <source>
        <dbReference type="Proteomes" id="UP001177744"/>
    </source>
</evidence>
<evidence type="ECO:0000256" key="6">
    <source>
        <dbReference type="ARBA" id="ARBA00023212"/>
    </source>
</evidence>
<feature type="coiled-coil region" evidence="7">
    <location>
        <begin position="12"/>
        <end position="39"/>
    </location>
</feature>
<dbReference type="AlphaFoldDB" id="A0AA40LEL8"/>
<name>A0AA40LEL8_CNENI</name>
<evidence type="ECO:0000256" key="5">
    <source>
        <dbReference type="ARBA" id="ARBA00023054"/>
    </source>
</evidence>
<keyword evidence="3" id="KW-0963">Cytoplasm</keyword>
<evidence type="ECO:0000259" key="8">
    <source>
        <dbReference type="Pfam" id="PF05010"/>
    </source>
</evidence>
<keyword evidence="4" id="KW-0597">Phosphoprotein</keyword>
<evidence type="ECO:0000256" key="3">
    <source>
        <dbReference type="ARBA" id="ARBA00022490"/>
    </source>
</evidence>
<dbReference type="InterPro" id="IPR039915">
    <property type="entry name" value="TACC"/>
</dbReference>
<keyword evidence="10" id="KW-1185">Reference proteome</keyword>
<dbReference type="GO" id="GO:0007052">
    <property type="term" value="P:mitotic spindle organization"/>
    <property type="evidence" value="ECO:0007669"/>
    <property type="project" value="InterPro"/>
</dbReference>
<accession>A0AA40LEL8</accession>
<keyword evidence="6" id="KW-0206">Cytoskeleton</keyword>
<proteinExistence type="inferred from homology"/>
<dbReference type="GO" id="GO:0005737">
    <property type="term" value="C:cytoplasm"/>
    <property type="evidence" value="ECO:0007669"/>
    <property type="project" value="TreeGrafter"/>
</dbReference>
<evidence type="ECO:0000313" key="9">
    <source>
        <dbReference type="EMBL" id="KAK1328723.1"/>
    </source>
</evidence>
<evidence type="ECO:0000256" key="1">
    <source>
        <dbReference type="ARBA" id="ARBA00004245"/>
    </source>
</evidence>